<feature type="domain" description="Methyltransferase" evidence="1">
    <location>
        <begin position="78"/>
        <end position="170"/>
    </location>
</feature>
<gene>
    <name evidence="2" type="ORF">AGERDE_LOCUS593</name>
</gene>
<dbReference type="AlphaFoldDB" id="A0A9N8YNH8"/>
<proteinExistence type="predicted"/>
<dbReference type="OrthoDB" id="2013972at2759"/>
<dbReference type="Gene3D" id="3.40.50.150">
    <property type="entry name" value="Vaccinia Virus protein VP39"/>
    <property type="match status" value="1"/>
</dbReference>
<evidence type="ECO:0000313" key="3">
    <source>
        <dbReference type="Proteomes" id="UP000789831"/>
    </source>
</evidence>
<dbReference type="EMBL" id="CAJVPL010000029">
    <property type="protein sequence ID" value="CAG8435875.1"/>
    <property type="molecule type" value="Genomic_DNA"/>
</dbReference>
<reference evidence="2" key="1">
    <citation type="submission" date="2021-06" db="EMBL/GenBank/DDBJ databases">
        <authorList>
            <person name="Kallberg Y."/>
            <person name="Tangrot J."/>
            <person name="Rosling A."/>
        </authorList>
    </citation>
    <scope>NUCLEOTIDE SEQUENCE</scope>
    <source>
        <strain evidence="2">MT106</strain>
    </source>
</reference>
<dbReference type="Proteomes" id="UP000789831">
    <property type="component" value="Unassembled WGS sequence"/>
</dbReference>
<organism evidence="2 3">
    <name type="scientific">Ambispora gerdemannii</name>
    <dbReference type="NCBI Taxonomy" id="144530"/>
    <lineage>
        <taxon>Eukaryota</taxon>
        <taxon>Fungi</taxon>
        <taxon>Fungi incertae sedis</taxon>
        <taxon>Mucoromycota</taxon>
        <taxon>Glomeromycotina</taxon>
        <taxon>Glomeromycetes</taxon>
        <taxon>Archaeosporales</taxon>
        <taxon>Ambisporaceae</taxon>
        <taxon>Ambispora</taxon>
    </lineage>
</organism>
<dbReference type="Pfam" id="PF13649">
    <property type="entry name" value="Methyltransf_25"/>
    <property type="match status" value="1"/>
</dbReference>
<name>A0A9N8YNH8_9GLOM</name>
<dbReference type="CDD" id="cd02440">
    <property type="entry name" value="AdoMet_MTases"/>
    <property type="match status" value="1"/>
</dbReference>
<comment type="caution">
    <text evidence="2">The sequence shown here is derived from an EMBL/GenBank/DDBJ whole genome shotgun (WGS) entry which is preliminary data.</text>
</comment>
<protein>
    <submittedName>
        <fullName evidence="2">6002_t:CDS:1</fullName>
    </submittedName>
</protein>
<sequence length="299" mass="34095">MGNCVNKPKESVTDSDPCSIAAPLTETCNKQRQQHQQNSLVCSINDRSSKLHSLFKDTWQENFLAPVHDQLNRGNARVLDLRCQTGEWVLDVSDKYPLAKIWGIDTITSNFFPSQKPLNCNFLHLDILNGLPFADNTFDLVHTRCLIFTLTEIEWEQKVIKELSRVLKPGTGWLSLLEINLLYTNEGPDTAKLTEYTKLFLKEKKMNPDIASLQANLLRASNKFTNIQVHERFPTSEHANNISAGEFALTMYDLGKELSNFIGLNDAEYQSLVESSVKEFNIYKTSVRQTRVIARRILN</sequence>
<keyword evidence="3" id="KW-1185">Reference proteome</keyword>
<accession>A0A9N8YNH8</accession>
<evidence type="ECO:0000259" key="1">
    <source>
        <dbReference type="Pfam" id="PF13649"/>
    </source>
</evidence>
<dbReference type="PANTHER" id="PTHR43591">
    <property type="entry name" value="METHYLTRANSFERASE"/>
    <property type="match status" value="1"/>
</dbReference>
<evidence type="ECO:0000313" key="2">
    <source>
        <dbReference type="EMBL" id="CAG8435875.1"/>
    </source>
</evidence>
<dbReference type="InterPro" id="IPR041698">
    <property type="entry name" value="Methyltransf_25"/>
</dbReference>
<dbReference type="SUPFAM" id="SSF53335">
    <property type="entry name" value="S-adenosyl-L-methionine-dependent methyltransferases"/>
    <property type="match status" value="1"/>
</dbReference>
<dbReference type="InterPro" id="IPR029063">
    <property type="entry name" value="SAM-dependent_MTases_sf"/>
</dbReference>